<name>A0A7W6ICR7_9HYPH</name>
<protein>
    <submittedName>
        <fullName evidence="2">Uncharacterized protein</fullName>
    </submittedName>
</protein>
<comment type="caution">
    <text evidence="2">The sequence shown here is derived from an EMBL/GenBank/DDBJ whole genome shotgun (WGS) entry which is preliminary data.</text>
</comment>
<dbReference type="EMBL" id="JACIDC010000002">
    <property type="protein sequence ID" value="MBB4039066.1"/>
    <property type="molecule type" value="Genomic_DNA"/>
</dbReference>
<reference evidence="2 3" key="1">
    <citation type="submission" date="2020-08" db="EMBL/GenBank/DDBJ databases">
        <title>Genomic Encyclopedia of Type Strains, Phase IV (KMG-IV): sequencing the most valuable type-strain genomes for metagenomic binning, comparative biology and taxonomic classification.</title>
        <authorList>
            <person name="Goeker M."/>
        </authorList>
    </citation>
    <scope>NUCLEOTIDE SEQUENCE [LARGE SCALE GENOMIC DNA]</scope>
    <source>
        <strain evidence="2 3">DSM 15743</strain>
    </source>
</reference>
<evidence type="ECO:0000313" key="3">
    <source>
        <dbReference type="Proteomes" id="UP000519439"/>
    </source>
</evidence>
<keyword evidence="1" id="KW-0812">Transmembrane</keyword>
<dbReference type="RefSeq" id="WP_154664067.1">
    <property type="nucleotide sequence ID" value="NZ_JACIDC010000002.1"/>
</dbReference>
<keyword evidence="1" id="KW-1133">Transmembrane helix</keyword>
<keyword evidence="1" id="KW-0472">Membrane</keyword>
<dbReference type="AlphaFoldDB" id="A0A7W6ICR7"/>
<gene>
    <name evidence="2" type="ORF">GGR34_000701</name>
</gene>
<organism evidence="2 3">
    <name type="scientific">Microvirga flocculans</name>
    <dbReference type="NCBI Taxonomy" id="217168"/>
    <lineage>
        <taxon>Bacteria</taxon>
        <taxon>Pseudomonadati</taxon>
        <taxon>Pseudomonadota</taxon>
        <taxon>Alphaproteobacteria</taxon>
        <taxon>Hyphomicrobiales</taxon>
        <taxon>Methylobacteriaceae</taxon>
        <taxon>Microvirga</taxon>
    </lineage>
</organism>
<sequence length="50" mass="5611">MQAFFDSFISPGLGNAEFFVGILVACGFLMIGISSLLPKRGDDKLEWWER</sequence>
<keyword evidence="3" id="KW-1185">Reference proteome</keyword>
<proteinExistence type="predicted"/>
<evidence type="ECO:0000313" key="2">
    <source>
        <dbReference type="EMBL" id="MBB4039066.1"/>
    </source>
</evidence>
<feature type="transmembrane region" description="Helical" evidence="1">
    <location>
        <begin position="18"/>
        <end position="37"/>
    </location>
</feature>
<evidence type="ECO:0000256" key="1">
    <source>
        <dbReference type="SAM" id="Phobius"/>
    </source>
</evidence>
<dbReference type="Proteomes" id="UP000519439">
    <property type="component" value="Unassembled WGS sequence"/>
</dbReference>
<accession>A0A7W6ICR7</accession>